<keyword evidence="3" id="KW-1185">Reference proteome</keyword>
<comment type="caution">
    <text evidence="2">The sequence shown here is derived from an EMBL/GenBank/DDBJ whole genome shotgun (WGS) entry which is preliminary data.</text>
</comment>
<feature type="region of interest" description="Disordered" evidence="1">
    <location>
        <begin position="287"/>
        <end position="329"/>
    </location>
</feature>
<feature type="compositionally biased region" description="Polar residues" evidence="1">
    <location>
        <begin position="318"/>
        <end position="329"/>
    </location>
</feature>
<dbReference type="AlphaFoldDB" id="A0A166YB55"/>
<dbReference type="OrthoDB" id="4864163at2759"/>
<evidence type="ECO:0000256" key="1">
    <source>
        <dbReference type="SAM" id="MobiDB-lite"/>
    </source>
</evidence>
<accession>A0A166YB55</accession>
<name>A0A166YB55_9HYPO</name>
<proteinExistence type="predicted"/>
<sequence length="407" mass="46144">MSAAEADDSIKVYCTVTGFTEDAICELLRSDVLSTVEEVKEQFAVKFVPDQRPLQIVKHQRDNYKVPDYSEQSYFLIVDSVNAATDGVLLCDLEAEHGFPDAVRNMPDMAGMTAASLGIANSDWTEVREGTWQEQQPPVRRLPVYDNRANGDRDSFHQLANAVDVGLHYVNDEGDPPSLGSIDDLFRYVAISLEQSCDKDELVRQHQRCAEEKGLDSNRLAVVDDKFAAEGALLIQVEPRRELRCKPPVAGELLYWNAIGFMDWEEIEEFASKHFDFGQRSVEQRMGALQPPSTADPEIPETEEAGRGDDEFDKDQSQHTQDMEVQQGSGERRFRYYRTRLGMVIASIDPQEISINFTRSRQGSEGVDEFGKRSPVQDTIVEELPWDYYLTKMLPRRTANCPVVIFR</sequence>
<protein>
    <submittedName>
        <fullName evidence="2">Uncharacterized protein</fullName>
    </submittedName>
</protein>
<evidence type="ECO:0000313" key="3">
    <source>
        <dbReference type="Proteomes" id="UP000076863"/>
    </source>
</evidence>
<dbReference type="EMBL" id="AZHA01000034">
    <property type="protein sequence ID" value="OAA36716.1"/>
    <property type="molecule type" value="Genomic_DNA"/>
</dbReference>
<organism evidence="2 3">
    <name type="scientific">Beauveria brongniartii RCEF 3172</name>
    <dbReference type="NCBI Taxonomy" id="1081107"/>
    <lineage>
        <taxon>Eukaryota</taxon>
        <taxon>Fungi</taxon>
        <taxon>Dikarya</taxon>
        <taxon>Ascomycota</taxon>
        <taxon>Pezizomycotina</taxon>
        <taxon>Sordariomycetes</taxon>
        <taxon>Hypocreomycetidae</taxon>
        <taxon>Hypocreales</taxon>
        <taxon>Cordycipitaceae</taxon>
        <taxon>Beauveria</taxon>
        <taxon>Beauveria brongniartii</taxon>
    </lineage>
</organism>
<dbReference type="Proteomes" id="UP000076863">
    <property type="component" value="Unassembled WGS sequence"/>
</dbReference>
<reference evidence="2 3" key="1">
    <citation type="journal article" date="2016" name="Genome Biol. Evol.">
        <title>Divergent and convergent evolution of fungal pathogenicity.</title>
        <authorList>
            <person name="Shang Y."/>
            <person name="Xiao G."/>
            <person name="Zheng P."/>
            <person name="Cen K."/>
            <person name="Zhan S."/>
            <person name="Wang C."/>
        </authorList>
    </citation>
    <scope>NUCLEOTIDE SEQUENCE [LARGE SCALE GENOMIC DNA]</scope>
    <source>
        <strain evidence="2 3">RCEF 3172</strain>
    </source>
</reference>
<feature type="compositionally biased region" description="Basic and acidic residues" evidence="1">
    <location>
        <begin position="304"/>
        <end position="317"/>
    </location>
</feature>
<gene>
    <name evidence="2" type="ORF">BBO_07995</name>
</gene>
<evidence type="ECO:0000313" key="2">
    <source>
        <dbReference type="EMBL" id="OAA36716.1"/>
    </source>
</evidence>